<gene>
    <name evidence="6" type="ORF">ACFSJT_13930</name>
</gene>
<sequence length="493" mass="53632">MDINKRNRTELKQYFEQGDQPTEQQFSEFIDAGINQAEDGIAKIQGAPLSIQAEGDSAGSQEVLDLFSKFTDDNPKWSLNLNPTVDPQEPDSNQEGLNIKDATGQSRLFIKSGKGDVGIGTIEPTSKLTIQGKNDTSLLSVIDTTQQHAKVFEVTQNQGNGIVSLRSGENEEVVRLNGKKDATSFLLTRLGVGTNTPKAALSILGTGKESDPDDALHITNRSILFGGPNVGRSEASAKIIAHDSNTLRIMGMSSDESSSTRKVDIFSEGGMSVKGNMTAKNRLDVDGMLTAKTNMQVQQNLTINGNITAKNRLDVEGLVNAKTDMEIQQKLTVKGAMTVEKRIKIPIDQIVAFSVSIKDNNLSGVREPVVFDHVNYNHGNHFNNNRFFIAPVKGFYQFTMTISPPNNSSSSSFCVWQLKLNDTGFVNENDEDNAPAEVGEIAVLRARFATHSCSRTVITQLNAGDKIRIRQTGSSSPDNYASGFEGILLQALT</sequence>
<dbReference type="SMART" id="SM00110">
    <property type="entry name" value="C1Q"/>
    <property type="match status" value="1"/>
</dbReference>
<protein>
    <recommendedName>
        <fullName evidence="5">C1q domain-containing protein</fullName>
    </recommendedName>
</protein>
<evidence type="ECO:0000256" key="1">
    <source>
        <dbReference type="ARBA" id="ARBA00004613"/>
    </source>
</evidence>
<keyword evidence="2" id="KW-0964">Secreted</keyword>
<dbReference type="RefSeq" id="WP_378320901.1">
    <property type="nucleotide sequence ID" value="NZ_JBHUHY010000015.1"/>
</dbReference>
<reference evidence="7" key="1">
    <citation type="journal article" date="2019" name="Int. J. Syst. Evol. Microbiol.">
        <title>The Global Catalogue of Microorganisms (GCM) 10K type strain sequencing project: providing services to taxonomists for standard genome sequencing and annotation.</title>
        <authorList>
            <consortium name="The Broad Institute Genomics Platform"/>
            <consortium name="The Broad Institute Genome Sequencing Center for Infectious Disease"/>
            <person name="Wu L."/>
            <person name="Ma J."/>
        </authorList>
    </citation>
    <scope>NUCLEOTIDE SEQUENCE [LARGE SCALE GENOMIC DNA]</scope>
    <source>
        <strain evidence="7">DT92</strain>
    </source>
</reference>
<dbReference type="PANTHER" id="PTHR22923">
    <property type="entry name" value="CEREBELLIN-RELATED"/>
    <property type="match status" value="1"/>
</dbReference>
<evidence type="ECO:0000256" key="2">
    <source>
        <dbReference type="ARBA" id="ARBA00022525"/>
    </source>
</evidence>
<name>A0ABW5AXZ4_9FLAO</name>
<dbReference type="PANTHER" id="PTHR22923:SF116">
    <property type="entry name" value="C1Q DOMAIN-CONTAINING PROTEIN"/>
    <property type="match status" value="1"/>
</dbReference>
<evidence type="ECO:0000256" key="4">
    <source>
        <dbReference type="SAM" id="MobiDB-lite"/>
    </source>
</evidence>
<comment type="subcellular location">
    <subcellularLocation>
        <location evidence="1">Secreted</location>
    </subcellularLocation>
</comment>
<feature type="region of interest" description="Disordered" evidence="4">
    <location>
        <begin position="1"/>
        <end position="22"/>
    </location>
</feature>
<keyword evidence="3" id="KW-0732">Signal</keyword>
<feature type="compositionally biased region" description="Basic and acidic residues" evidence="4">
    <location>
        <begin position="1"/>
        <end position="13"/>
    </location>
</feature>
<evidence type="ECO:0000256" key="3">
    <source>
        <dbReference type="ARBA" id="ARBA00022729"/>
    </source>
</evidence>
<evidence type="ECO:0000313" key="7">
    <source>
        <dbReference type="Proteomes" id="UP001597344"/>
    </source>
</evidence>
<dbReference type="Gene3D" id="2.60.120.40">
    <property type="match status" value="1"/>
</dbReference>
<dbReference type="SUPFAM" id="SSF49842">
    <property type="entry name" value="TNF-like"/>
    <property type="match status" value="1"/>
</dbReference>
<dbReference type="Pfam" id="PF00386">
    <property type="entry name" value="C1q"/>
    <property type="match status" value="1"/>
</dbReference>
<accession>A0ABW5AXZ4</accession>
<dbReference type="EMBL" id="JBHUHY010000015">
    <property type="protein sequence ID" value="MFD2187898.1"/>
    <property type="molecule type" value="Genomic_DNA"/>
</dbReference>
<dbReference type="InterPro" id="IPR001073">
    <property type="entry name" value="C1q_dom"/>
</dbReference>
<dbReference type="InterPro" id="IPR008983">
    <property type="entry name" value="Tumour_necrosis_fac-like_dom"/>
</dbReference>
<evidence type="ECO:0000259" key="5">
    <source>
        <dbReference type="SMART" id="SM00110"/>
    </source>
</evidence>
<dbReference type="Proteomes" id="UP001597344">
    <property type="component" value="Unassembled WGS sequence"/>
</dbReference>
<keyword evidence="7" id="KW-1185">Reference proteome</keyword>
<dbReference type="InterPro" id="IPR050822">
    <property type="entry name" value="Cerebellin_Synaptic_Org"/>
</dbReference>
<proteinExistence type="predicted"/>
<organism evidence="6 7">
    <name type="scientific">Aquimarina celericrescens</name>
    <dbReference type="NCBI Taxonomy" id="1964542"/>
    <lineage>
        <taxon>Bacteria</taxon>
        <taxon>Pseudomonadati</taxon>
        <taxon>Bacteroidota</taxon>
        <taxon>Flavobacteriia</taxon>
        <taxon>Flavobacteriales</taxon>
        <taxon>Flavobacteriaceae</taxon>
        <taxon>Aquimarina</taxon>
    </lineage>
</organism>
<comment type="caution">
    <text evidence="6">The sequence shown here is derived from an EMBL/GenBank/DDBJ whole genome shotgun (WGS) entry which is preliminary data.</text>
</comment>
<evidence type="ECO:0000313" key="6">
    <source>
        <dbReference type="EMBL" id="MFD2187898.1"/>
    </source>
</evidence>
<feature type="domain" description="C1q" evidence="5">
    <location>
        <begin position="344"/>
        <end position="492"/>
    </location>
</feature>